<keyword evidence="4" id="KW-0723">Serine/threonine-protein kinase</keyword>
<evidence type="ECO:0000256" key="15">
    <source>
        <dbReference type="ARBA" id="ARBA00023136"/>
    </source>
</evidence>
<comment type="similarity">
    <text evidence="2">Belongs to the RLP family.</text>
</comment>
<dbReference type="GO" id="GO:0016020">
    <property type="term" value="C:membrane"/>
    <property type="evidence" value="ECO:0007669"/>
    <property type="project" value="UniProtKB-SubCell"/>
</dbReference>
<evidence type="ECO:0000313" key="27">
    <source>
        <dbReference type="Proteomes" id="UP000325315"/>
    </source>
</evidence>
<dbReference type="SMART" id="SM00220">
    <property type="entry name" value="S_TKc"/>
    <property type="match status" value="1"/>
</dbReference>
<dbReference type="FunFam" id="2.60.120.430:FF:000004">
    <property type="entry name" value="Putative leucine-rich repeat receptor-like serine/threonine-protein kinase"/>
    <property type="match status" value="1"/>
</dbReference>
<dbReference type="EMBL" id="SMMG02000001">
    <property type="protein sequence ID" value="KAA3490269.1"/>
    <property type="molecule type" value="Genomic_DNA"/>
</dbReference>
<keyword evidence="8 22" id="KW-0812">Transmembrane</keyword>
<organism evidence="26 27">
    <name type="scientific">Gossypium australe</name>
    <dbReference type="NCBI Taxonomy" id="47621"/>
    <lineage>
        <taxon>Eukaryota</taxon>
        <taxon>Viridiplantae</taxon>
        <taxon>Streptophyta</taxon>
        <taxon>Embryophyta</taxon>
        <taxon>Tracheophyta</taxon>
        <taxon>Spermatophyta</taxon>
        <taxon>Magnoliopsida</taxon>
        <taxon>eudicotyledons</taxon>
        <taxon>Gunneridae</taxon>
        <taxon>Pentapetalae</taxon>
        <taxon>rosids</taxon>
        <taxon>malvids</taxon>
        <taxon>Malvales</taxon>
        <taxon>Malvaceae</taxon>
        <taxon>Malvoideae</taxon>
        <taxon>Gossypium</taxon>
    </lineage>
</organism>
<evidence type="ECO:0000256" key="23">
    <source>
        <dbReference type="SAM" id="SignalP"/>
    </source>
</evidence>
<dbReference type="InterPro" id="IPR032675">
    <property type="entry name" value="LRR_dom_sf"/>
</dbReference>
<dbReference type="GO" id="GO:0004674">
    <property type="term" value="F:protein serine/threonine kinase activity"/>
    <property type="evidence" value="ECO:0007669"/>
    <property type="project" value="UniProtKB-KW"/>
</dbReference>
<evidence type="ECO:0000256" key="22">
    <source>
        <dbReference type="SAM" id="Phobius"/>
    </source>
</evidence>
<dbReference type="InterPro" id="IPR020864">
    <property type="entry name" value="MACPF"/>
</dbReference>
<evidence type="ECO:0000256" key="7">
    <source>
        <dbReference type="ARBA" id="ARBA00022679"/>
    </source>
</evidence>
<feature type="compositionally biased region" description="Basic and acidic residues" evidence="21">
    <location>
        <begin position="1441"/>
        <end position="1451"/>
    </location>
</feature>
<evidence type="ECO:0000256" key="1">
    <source>
        <dbReference type="ARBA" id="ARBA00004479"/>
    </source>
</evidence>
<dbReference type="PROSITE" id="PS50011">
    <property type="entry name" value="PROTEIN_KINASE_DOM"/>
    <property type="match status" value="1"/>
</dbReference>
<comment type="subcellular location">
    <subcellularLocation>
        <location evidence="1">Membrane</location>
        <topology evidence="1">Single-pass type I membrane protein</topology>
    </subcellularLocation>
</comment>
<dbReference type="InterPro" id="IPR011009">
    <property type="entry name" value="Kinase-like_dom_sf"/>
</dbReference>
<feature type="region of interest" description="Disordered" evidence="21">
    <location>
        <begin position="1424"/>
        <end position="1455"/>
    </location>
</feature>
<feature type="domain" description="Protein kinase" evidence="24">
    <location>
        <begin position="598"/>
        <end position="875"/>
    </location>
</feature>
<feature type="signal peptide" evidence="23">
    <location>
        <begin position="1"/>
        <end position="36"/>
    </location>
</feature>
<dbReference type="Proteomes" id="UP000325315">
    <property type="component" value="Unassembled WGS sequence"/>
</dbReference>
<keyword evidence="11 20" id="KW-0547">Nucleotide-binding</keyword>
<evidence type="ECO:0000256" key="14">
    <source>
        <dbReference type="ARBA" id="ARBA00022989"/>
    </source>
</evidence>
<feature type="chain" id="PRO_5023068663" description="non-specific serine/threonine protein kinase" evidence="23">
    <location>
        <begin position="37"/>
        <end position="1502"/>
    </location>
</feature>
<dbReference type="Gene3D" id="1.10.510.10">
    <property type="entry name" value="Transferase(Phosphotransferase) domain 1"/>
    <property type="match status" value="1"/>
</dbReference>
<dbReference type="Pfam" id="PF00560">
    <property type="entry name" value="LRR_1"/>
    <property type="match status" value="1"/>
</dbReference>
<comment type="caution">
    <text evidence="26">The sequence shown here is derived from an EMBL/GenBank/DDBJ whole genome shotgun (WGS) entry which is preliminary data.</text>
</comment>
<gene>
    <name evidence="26" type="ORF">EPI10_033764</name>
</gene>
<dbReference type="PANTHER" id="PTHR48006">
    <property type="entry name" value="LEUCINE-RICH REPEAT-CONTAINING PROTEIN DDB_G0281931-RELATED"/>
    <property type="match status" value="1"/>
</dbReference>
<evidence type="ECO:0000256" key="8">
    <source>
        <dbReference type="ARBA" id="ARBA00022692"/>
    </source>
</evidence>
<dbReference type="Pfam" id="PF07714">
    <property type="entry name" value="PK_Tyr_Ser-Thr"/>
    <property type="match status" value="1"/>
</dbReference>
<evidence type="ECO:0000256" key="12">
    <source>
        <dbReference type="ARBA" id="ARBA00022777"/>
    </source>
</evidence>
<dbReference type="InterPro" id="IPR008271">
    <property type="entry name" value="Ser/Thr_kinase_AS"/>
</dbReference>
<dbReference type="Gene3D" id="2.60.120.430">
    <property type="entry name" value="Galactose-binding lectin"/>
    <property type="match status" value="1"/>
</dbReference>
<evidence type="ECO:0000256" key="16">
    <source>
        <dbReference type="ARBA" id="ARBA00023170"/>
    </source>
</evidence>
<feature type="domain" description="MACPF" evidence="25">
    <location>
        <begin position="901"/>
        <end position="1247"/>
    </location>
</feature>
<dbReference type="CDD" id="cd14066">
    <property type="entry name" value="STKc_IRAK"/>
    <property type="match status" value="1"/>
</dbReference>
<comment type="catalytic activity">
    <reaction evidence="18">
        <text>L-threonyl-[protein] + ATP = O-phospho-L-threonyl-[protein] + ADP + H(+)</text>
        <dbReference type="Rhea" id="RHEA:46608"/>
        <dbReference type="Rhea" id="RHEA-COMP:11060"/>
        <dbReference type="Rhea" id="RHEA-COMP:11605"/>
        <dbReference type="ChEBI" id="CHEBI:15378"/>
        <dbReference type="ChEBI" id="CHEBI:30013"/>
        <dbReference type="ChEBI" id="CHEBI:30616"/>
        <dbReference type="ChEBI" id="CHEBI:61977"/>
        <dbReference type="ChEBI" id="CHEBI:456216"/>
        <dbReference type="EC" id="2.7.11.1"/>
    </reaction>
</comment>
<dbReference type="FunFam" id="1.10.510.10:FF:000044">
    <property type="entry name" value="Putative LRR receptor-like serine/threonine-protein kinase"/>
    <property type="match status" value="1"/>
</dbReference>
<evidence type="ECO:0000256" key="6">
    <source>
        <dbReference type="ARBA" id="ARBA00022614"/>
    </source>
</evidence>
<dbReference type="EC" id="2.7.11.1" evidence="3"/>
<keyword evidence="7" id="KW-0808">Transferase</keyword>
<dbReference type="InterPro" id="IPR051824">
    <property type="entry name" value="LRR_Rcpt-Like_S/T_Kinase"/>
</dbReference>
<evidence type="ECO:0000259" key="25">
    <source>
        <dbReference type="PROSITE" id="PS51412"/>
    </source>
</evidence>
<feature type="binding site" evidence="20">
    <location>
        <position position="627"/>
    </location>
    <ligand>
        <name>ATP</name>
        <dbReference type="ChEBI" id="CHEBI:30616"/>
    </ligand>
</feature>
<evidence type="ECO:0000256" key="20">
    <source>
        <dbReference type="PROSITE-ProRule" id="PRU10141"/>
    </source>
</evidence>
<keyword evidence="10" id="KW-0677">Repeat</keyword>
<feature type="transmembrane region" description="Helical" evidence="22">
    <location>
        <begin position="541"/>
        <end position="562"/>
    </location>
</feature>
<keyword evidence="5" id="KW-0597">Phosphoprotein</keyword>
<evidence type="ECO:0000256" key="18">
    <source>
        <dbReference type="ARBA" id="ARBA00047899"/>
    </source>
</evidence>
<comment type="catalytic activity">
    <reaction evidence="19">
        <text>L-seryl-[protein] + ATP = O-phospho-L-seryl-[protein] + ADP + H(+)</text>
        <dbReference type="Rhea" id="RHEA:17989"/>
        <dbReference type="Rhea" id="RHEA-COMP:9863"/>
        <dbReference type="Rhea" id="RHEA-COMP:11604"/>
        <dbReference type="ChEBI" id="CHEBI:15378"/>
        <dbReference type="ChEBI" id="CHEBI:29999"/>
        <dbReference type="ChEBI" id="CHEBI:30616"/>
        <dbReference type="ChEBI" id="CHEBI:83421"/>
        <dbReference type="ChEBI" id="CHEBI:456216"/>
        <dbReference type="EC" id="2.7.11.1"/>
    </reaction>
</comment>
<evidence type="ECO:0000256" key="5">
    <source>
        <dbReference type="ARBA" id="ARBA00022553"/>
    </source>
</evidence>
<keyword evidence="17" id="KW-0325">Glycoprotein</keyword>
<name>A0A5B6X7Z6_9ROSI</name>
<dbReference type="InterPro" id="IPR001611">
    <property type="entry name" value="Leu-rich_rpt"/>
</dbReference>
<dbReference type="SMART" id="SM00457">
    <property type="entry name" value="MACPF"/>
    <property type="match status" value="1"/>
</dbReference>
<dbReference type="InterPro" id="IPR001245">
    <property type="entry name" value="Ser-Thr/Tyr_kinase_cat_dom"/>
</dbReference>
<keyword evidence="9 23" id="KW-0732">Signal</keyword>
<evidence type="ECO:0000256" key="11">
    <source>
        <dbReference type="ARBA" id="ARBA00022741"/>
    </source>
</evidence>
<evidence type="ECO:0000256" key="9">
    <source>
        <dbReference type="ARBA" id="ARBA00022729"/>
    </source>
</evidence>
<keyword evidence="15 22" id="KW-0472">Membrane</keyword>
<evidence type="ECO:0000256" key="21">
    <source>
        <dbReference type="SAM" id="MobiDB-lite"/>
    </source>
</evidence>
<keyword evidence="16 26" id="KW-0675">Receptor</keyword>
<dbReference type="PROSITE" id="PS00107">
    <property type="entry name" value="PROTEIN_KINASE_ATP"/>
    <property type="match status" value="1"/>
</dbReference>
<dbReference type="PANTHER" id="PTHR48006:SF66">
    <property type="entry name" value="PROTEIN KINASE DOMAIN-CONTAINING PROTEIN"/>
    <property type="match status" value="1"/>
</dbReference>
<evidence type="ECO:0000256" key="19">
    <source>
        <dbReference type="ARBA" id="ARBA00048679"/>
    </source>
</evidence>
<dbReference type="PROSITE" id="PS00108">
    <property type="entry name" value="PROTEIN_KINASE_ST"/>
    <property type="match status" value="1"/>
</dbReference>
<dbReference type="Pfam" id="PF01823">
    <property type="entry name" value="MACPF"/>
    <property type="match status" value="1"/>
</dbReference>
<evidence type="ECO:0000256" key="13">
    <source>
        <dbReference type="ARBA" id="ARBA00022840"/>
    </source>
</evidence>
<sequence>MGRVAQCPSTMKIPFGYIIVTVLLVLICMEPNQVEAQVEPPYPPRYEVKALREIAAELGKKDWNFSENPCNNKSSWFTPPPLHGSHAVNNSTVTCNCSFTNGECHIDGMYVLNGQDLDGVLPRSLGKLSYIKTLTLAMNRLSGPIPSYLGNITTLKYLSIENNLFFGTIPPEFGRLVNLENLTLNANYLTGKFPSSLANISNLKELEIQASGFEGPIPSSLALLHNLVELRISDLAGEGSKFPNLKNMNNMYRLDLSFNNLEGSVSDSESLTKTQYMYLTKNSLTGRIPDWMSIRDSRYQIDLSYNNFSESPQSPSCRENLGSDNCLKNFPCSKDWYSVNINCGGGATTINGVDYEADEDLGGRAKYVPLKETWETSSTGLFWDTTPTSMDFIAQNVSVLRTNNSELYTRARLSPLSLTYYFRCLANGNYTVTLHFAEIVIRDNRSYQSLGRRIFDVYVQEKLELKDFNIKNEAKGVDKAVIRKFKTVVRNKTLTIRFHWAGKGTTAIPRRGTYGPLISAISVDSDIKPPVLSGRNKNMKFIVGAVVSILCLIFIILGILWWKGYFRCEPSREQVLRGLDLQTGFFTFKQMKAATNNFDAANKIGEGGFGAVYKGVLLDGTIIAIKKLSSKSRQGDREFLNELGMISGLQHPNVVRLYGCCVEGTQLLLVYEFMENNSLAHALFSPTESQLKLDWPTRQKICLGIAKGLTFLHEESSLKVVHRDIKTTNVLLDSDLNAKISDFGLAKFDEEENTHISTRIAGTIGYMAPEYALWGYLTYKADVYSFGIVALEIVAGKNNTKYRPEENYVCLQDWALVLQQKGNLMKLVDPRMGTEFNEEEAIRMTKVALLCTNSSPALRPTMSEVVNMLEGRTLVPELILDPSIFADESRFGAVKDQFNRMQSRNALTTTLSSSIQALGRGFDVTSDIRLLYCKGAPGSRLVQLDEDHTDDLVLSGRVIVPNVSADIKWSMGKGDIERKPVCSFHEVGCRYSLLICSTSSANGLAQAGKPPLMNIFIFEFQMSGYFNEKSGIAGRVPLGSFNAMFNFTGSSRVDAAATKSLAMVGYLIPLCTVKLAKQNLILHEDVRRAVPYTWDPAALASFIENYGTHIVTSATIGGRDVVYVRQHQSSPLSLTDIENYVKDIGDQRFLDSKGQSSTAPLKYKDKDVTVIFRRRGGDDLEQSHARWAETVQAAPDVINMTFMPIVSLLEGVPDVKDVFLLPLWILVTIPYLLLPDKPPIEDLQYFLDFQIARVWAPEQSNIQRKEPVCSSLQFSLMGPKLYISPDQVTVGRKPVTGLRLSLEGNKQNRLAIHLQHLVSLPKILQPHWDVHMAIGAPKWQGPEEQDSRWFEPIKWKNFSHVSTAPIEHTDTCIGDLSGVHIVTGAQLGVWDFGSKNVLHLKLLFSKVPGCTIRRSVWDHSPCSLSTAQRSDGSSSSVSSERTSDNKKEDSSSHVGKLAKIVDSTEMSKGPQDSPGHWLVTGAKLGVDKGKIVLRIKYSLLNY</sequence>
<feature type="compositionally biased region" description="Low complexity" evidence="21">
    <location>
        <begin position="1430"/>
        <end position="1440"/>
    </location>
</feature>
<dbReference type="FunFam" id="3.30.200.20:FF:000217">
    <property type="entry name" value="probable LRR receptor-like serine/threonine-protein kinase At1g53430"/>
    <property type="match status" value="1"/>
</dbReference>
<keyword evidence="6" id="KW-0433">Leucine-rich repeat</keyword>
<dbReference type="SUPFAM" id="SSF56112">
    <property type="entry name" value="Protein kinase-like (PK-like)"/>
    <property type="match status" value="1"/>
</dbReference>
<evidence type="ECO:0000256" key="3">
    <source>
        <dbReference type="ARBA" id="ARBA00012513"/>
    </source>
</evidence>
<keyword evidence="12 26" id="KW-0418">Kinase</keyword>
<dbReference type="InterPro" id="IPR021720">
    <property type="entry name" value="Malectin_dom"/>
</dbReference>
<proteinExistence type="inferred from homology"/>
<dbReference type="PROSITE" id="PS51412">
    <property type="entry name" value="MACPF_2"/>
    <property type="match status" value="1"/>
</dbReference>
<evidence type="ECO:0000256" key="2">
    <source>
        <dbReference type="ARBA" id="ARBA00009592"/>
    </source>
</evidence>
<dbReference type="FunFam" id="3.80.10.10:FF:000041">
    <property type="entry name" value="LRR receptor-like serine/threonine-protein kinase ERECTA"/>
    <property type="match status" value="1"/>
</dbReference>
<dbReference type="Gene3D" id="3.30.200.20">
    <property type="entry name" value="Phosphorylase Kinase, domain 1"/>
    <property type="match status" value="1"/>
</dbReference>
<dbReference type="Pfam" id="PF11721">
    <property type="entry name" value="Malectin"/>
    <property type="match status" value="1"/>
</dbReference>
<dbReference type="SMR" id="A0A5B6X7Z6"/>
<keyword evidence="13 20" id="KW-0067">ATP-binding</keyword>
<evidence type="ECO:0000259" key="24">
    <source>
        <dbReference type="PROSITE" id="PS50011"/>
    </source>
</evidence>
<keyword evidence="27" id="KW-1185">Reference proteome</keyword>
<evidence type="ECO:0000256" key="17">
    <source>
        <dbReference type="ARBA" id="ARBA00023180"/>
    </source>
</evidence>
<dbReference type="InterPro" id="IPR017441">
    <property type="entry name" value="Protein_kinase_ATP_BS"/>
</dbReference>
<protein>
    <recommendedName>
        <fullName evidence="3">non-specific serine/threonine protein kinase</fullName>
        <ecNumber evidence="3">2.7.11.1</ecNumber>
    </recommendedName>
</protein>
<reference evidence="27" key="1">
    <citation type="journal article" date="2019" name="Plant Biotechnol. J.">
        <title>Genome sequencing of the Australian wild diploid species Gossypium australe highlights disease resistance and delayed gland morphogenesis.</title>
        <authorList>
            <person name="Cai Y."/>
            <person name="Cai X."/>
            <person name="Wang Q."/>
            <person name="Wang P."/>
            <person name="Zhang Y."/>
            <person name="Cai C."/>
            <person name="Xu Y."/>
            <person name="Wang K."/>
            <person name="Zhou Z."/>
            <person name="Wang C."/>
            <person name="Geng S."/>
            <person name="Li B."/>
            <person name="Dong Q."/>
            <person name="Hou Y."/>
            <person name="Wang H."/>
            <person name="Ai P."/>
            <person name="Liu Z."/>
            <person name="Yi F."/>
            <person name="Sun M."/>
            <person name="An G."/>
            <person name="Cheng J."/>
            <person name="Zhang Y."/>
            <person name="Shi Q."/>
            <person name="Xie Y."/>
            <person name="Shi X."/>
            <person name="Chang Y."/>
            <person name="Huang F."/>
            <person name="Chen Y."/>
            <person name="Hong S."/>
            <person name="Mi L."/>
            <person name="Sun Q."/>
            <person name="Zhang L."/>
            <person name="Zhou B."/>
            <person name="Peng R."/>
            <person name="Zhang X."/>
            <person name="Liu F."/>
        </authorList>
    </citation>
    <scope>NUCLEOTIDE SEQUENCE [LARGE SCALE GENOMIC DNA]</scope>
    <source>
        <strain evidence="27">cv. PA1801</strain>
    </source>
</reference>
<keyword evidence="14 22" id="KW-1133">Transmembrane helix</keyword>
<evidence type="ECO:0000256" key="4">
    <source>
        <dbReference type="ARBA" id="ARBA00022527"/>
    </source>
</evidence>
<evidence type="ECO:0000256" key="10">
    <source>
        <dbReference type="ARBA" id="ARBA00022737"/>
    </source>
</evidence>
<accession>A0A5B6X7Z6</accession>
<dbReference type="InterPro" id="IPR000719">
    <property type="entry name" value="Prot_kinase_dom"/>
</dbReference>
<dbReference type="OrthoDB" id="1938112at2759"/>
<dbReference type="GO" id="GO:0005524">
    <property type="term" value="F:ATP binding"/>
    <property type="evidence" value="ECO:0007669"/>
    <property type="project" value="UniProtKB-UniRule"/>
</dbReference>
<dbReference type="Gene3D" id="3.80.10.10">
    <property type="entry name" value="Ribonuclease Inhibitor"/>
    <property type="match status" value="2"/>
</dbReference>
<evidence type="ECO:0000313" key="26">
    <source>
        <dbReference type="EMBL" id="KAA3490269.1"/>
    </source>
</evidence>
<dbReference type="SUPFAM" id="SSF52058">
    <property type="entry name" value="L domain-like"/>
    <property type="match status" value="1"/>
</dbReference>